<dbReference type="Gene3D" id="3.40.50.360">
    <property type="match status" value="1"/>
</dbReference>
<dbReference type="KEGG" id="scib:HUG20_10115"/>
<reference evidence="4 5" key="1">
    <citation type="submission" date="2020-06" db="EMBL/GenBank/DDBJ databases">
        <title>Genomic analysis of Salicibibacter sp. NKC21-4.</title>
        <authorList>
            <person name="Oh Y.J."/>
        </authorList>
    </citation>
    <scope>NUCLEOTIDE SEQUENCE [LARGE SCALE GENOMIC DNA]</scope>
    <source>
        <strain evidence="4 5">NKC21-4</strain>
    </source>
</reference>
<dbReference type="InterPro" id="IPR051796">
    <property type="entry name" value="ISF_SsuE-like"/>
</dbReference>
<dbReference type="EMBL" id="CP054706">
    <property type="protein sequence ID" value="QQK80208.1"/>
    <property type="molecule type" value="Genomic_DNA"/>
</dbReference>
<proteinExistence type="predicted"/>
<evidence type="ECO:0000259" key="3">
    <source>
        <dbReference type="Pfam" id="PF03358"/>
    </source>
</evidence>
<gene>
    <name evidence="4" type="ORF">HUG20_10115</name>
</gene>
<name>A0A7T7CFL7_9BACI</name>
<dbReference type="AlphaFoldDB" id="A0A7T7CFL7"/>
<dbReference type="SUPFAM" id="SSF52218">
    <property type="entry name" value="Flavoproteins"/>
    <property type="match status" value="1"/>
</dbReference>
<organism evidence="4 5">
    <name type="scientific">Salicibibacter cibi</name>
    <dbReference type="NCBI Taxonomy" id="2743001"/>
    <lineage>
        <taxon>Bacteria</taxon>
        <taxon>Bacillati</taxon>
        <taxon>Bacillota</taxon>
        <taxon>Bacilli</taxon>
        <taxon>Bacillales</taxon>
        <taxon>Bacillaceae</taxon>
        <taxon>Salicibibacter</taxon>
    </lineage>
</organism>
<dbReference type="PANTHER" id="PTHR43278:SF4">
    <property type="entry name" value="NAD(P)H-DEPENDENT FMN-CONTAINING OXIDOREDUCTASE YWQN-RELATED"/>
    <property type="match status" value="1"/>
</dbReference>
<dbReference type="Pfam" id="PF03358">
    <property type="entry name" value="FMN_red"/>
    <property type="match status" value="1"/>
</dbReference>
<dbReference type="RefSeq" id="WP_200084311.1">
    <property type="nucleotide sequence ID" value="NZ_CP054706.1"/>
</dbReference>
<dbReference type="GO" id="GO:0016491">
    <property type="term" value="F:oxidoreductase activity"/>
    <property type="evidence" value="ECO:0007669"/>
    <property type="project" value="InterPro"/>
</dbReference>
<accession>A0A7T7CFL7</accession>
<evidence type="ECO:0000313" key="4">
    <source>
        <dbReference type="EMBL" id="QQK80208.1"/>
    </source>
</evidence>
<keyword evidence="1" id="KW-0285">Flavoprotein</keyword>
<keyword evidence="5" id="KW-1185">Reference proteome</keyword>
<dbReference type="InterPro" id="IPR005025">
    <property type="entry name" value="FMN_Rdtase-like_dom"/>
</dbReference>
<protein>
    <submittedName>
        <fullName evidence="4">Flavodoxin family protein</fullName>
    </submittedName>
</protein>
<evidence type="ECO:0000313" key="5">
    <source>
        <dbReference type="Proteomes" id="UP000595349"/>
    </source>
</evidence>
<keyword evidence="2" id="KW-0288">FMN</keyword>
<dbReference type="InterPro" id="IPR029039">
    <property type="entry name" value="Flavoprotein-like_sf"/>
</dbReference>
<feature type="domain" description="NADPH-dependent FMN reductase-like" evidence="3">
    <location>
        <begin position="1"/>
        <end position="123"/>
    </location>
</feature>
<dbReference type="PANTHER" id="PTHR43278">
    <property type="entry name" value="NAD(P)H-DEPENDENT FMN-CONTAINING OXIDOREDUCTASE YWQN-RELATED"/>
    <property type="match status" value="1"/>
</dbReference>
<evidence type="ECO:0000256" key="2">
    <source>
        <dbReference type="ARBA" id="ARBA00022643"/>
    </source>
</evidence>
<sequence length="178" mass="20601">MSIMIIYGGTRENGNTEILAERAVEGLDVERIYLKDYKILPIEDLRHSEEGFLEKNDDDHNSIVKRIQAHEMIIFATPIYWYSMSGIMKNFIDRWSQTIKDPRYEFKHSMSSKKTFVIGVGGDEPFVKGLPMIQQFKYIFDFIGASFEGYILGKGNKPGEIYHDEAAFELASLMQKRL</sequence>
<dbReference type="Proteomes" id="UP000595349">
    <property type="component" value="Chromosome"/>
</dbReference>
<evidence type="ECO:0000256" key="1">
    <source>
        <dbReference type="ARBA" id="ARBA00022630"/>
    </source>
</evidence>